<gene>
    <name evidence="10" type="ORF">DXD46_10440</name>
</gene>
<dbReference type="GO" id="GO:0005694">
    <property type="term" value="C:chromosome"/>
    <property type="evidence" value="ECO:0007669"/>
    <property type="project" value="TreeGrafter"/>
</dbReference>
<dbReference type="SUPFAM" id="SSF52540">
    <property type="entry name" value="P-loop containing nucleoside triphosphate hydrolases"/>
    <property type="match status" value="1"/>
</dbReference>
<reference evidence="10 11" key="1">
    <citation type="submission" date="2018-08" db="EMBL/GenBank/DDBJ databases">
        <title>A genome reference for cultivated species of the human gut microbiota.</title>
        <authorList>
            <person name="Zou Y."/>
            <person name="Xue W."/>
            <person name="Luo G."/>
        </authorList>
    </citation>
    <scope>NUCLEOTIDE SEQUENCE [LARGE SCALE GENOMIC DNA]</scope>
    <source>
        <strain evidence="10 11">TM05-16</strain>
    </source>
</reference>
<dbReference type="Gene3D" id="3.40.50.300">
    <property type="entry name" value="P-loop containing nucleotide triphosphate hydrolases"/>
    <property type="match status" value="2"/>
</dbReference>
<evidence type="ECO:0000256" key="3">
    <source>
        <dbReference type="ARBA" id="ARBA00022840"/>
    </source>
</evidence>
<keyword evidence="10" id="KW-0347">Helicase</keyword>
<proteinExistence type="inferred from homology"/>
<evidence type="ECO:0000313" key="11">
    <source>
        <dbReference type="Proteomes" id="UP000260640"/>
    </source>
</evidence>
<dbReference type="InterPro" id="IPR027417">
    <property type="entry name" value="P-loop_NTPase"/>
</dbReference>
<dbReference type="PROSITE" id="PS51194">
    <property type="entry name" value="HELICASE_CTER"/>
    <property type="match status" value="1"/>
</dbReference>
<keyword evidence="3" id="KW-0067">ATP-binding</keyword>
<dbReference type="SMART" id="SM00490">
    <property type="entry name" value="HELICc"/>
    <property type="match status" value="1"/>
</dbReference>
<dbReference type="GO" id="GO:0009378">
    <property type="term" value="F:four-way junction helicase activity"/>
    <property type="evidence" value="ECO:0007669"/>
    <property type="project" value="TreeGrafter"/>
</dbReference>
<comment type="catalytic activity">
    <reaction evidence="6">
        <text>Couples ATP hydrolysis with the unwinding of duplex DNA by translocating in the 3'-5' direction.</text>
        <dbReference type="EC" id="5.6.2.4"/>
    </reaction>
</comment>
<dbReference type="SMART" id="SM00487">
    <property type="entry name" value="DEXDc"/>
    <property type="match status" value="1"/>
</dbReference>
<evidence type="ECO:0000256" key="6">
    <source>
        <dbReference type="ARBA" id="ARBA00034617"/>
    </source>
</evidence>
<dbReference type="PROSITE" id="PS51192">
    <property type="entry name" value="HELICASE_ATP_BIND_1"/>
    <property type="match status" value="1"/>
</dbReference>
<dbReference type="GO" id="GO:0006310">
    <property type="term" value="P:DNA recombination"/>
    <property type="evidence" value="ECO:0007669"/>
    <property type="project" value="TreeGrafter"/>
</dbReference>
<dbReference type="InterPro" id="IPR001650">
    <property type="entry name" value="Helicase_C-like"/>
</dbReference>
<evidence type="ECO:0000259" key="9">
    <source>
        <dbReference type="PROSITE" id="PS51194"/>
    </source>
</evidence>
<dbReference type="Pfam" id="PF00271">
    <property type="entry name" value="Helicase_C"/>
    <property type="match status" value="1"/>
</dbReference>
<evidence type="ECO:0000256" key="7">
    <source>
        <dbReference type="ARBA" id="ARBA00034808"/>
    </source>
</evidence>
<dbReference type="GO" id="GO:0005524">
    <property type="term" value="F:ATP binding"/>
    <property type="evidence" value="ECO:0007669"/>
    <property type="project" value="UniProtKB-KW"/>
</dbReference>
<evidence type="ECO:0000256" key="5">
    <source>
        <dbReference type="ARBA" id="ARBA00023235"/>
    </source>
</evidence>
<evidence type="ECO:0000256" key="2">
    <source>
        <dbReference type="ARBA" id="ARBA00022741"/>
    </source>
</evidence>
<protein>
    <recommendedName>
        <fullName evidence="7">DNA 3'-5' helicase</fullName>
        <ecNumber evidence="7">5.6.2.4</ecNumber>
    </recommendedName>
</protein>
<evidence type="ECO:0000256" key="4">
    <source>
        <dbReference type="ARBA" id="ARBA00023125"/>
    </source>
</evidence>
<feature type="domain" description="Helicase ATP-binding" evidence="8">
    <location>
        <begin position="586"/>
        <end position="751"/>
    </location>
</feature>
<dbReference type="GO" id="GO:0003677">
    <property type="term" value="F:DNA binding"/>
    <property type="evidence" value="ECO:0007669"/>
    <property type="project" value="UniProtKB-KW"/>
</dbReference>
<dbReference type="PANTHER" id="PTHR13710:SF105">
    <property type="entry name" value="ATP-DEPENDENT DNA HELICASE Q1"/>
    <property type="match status" value="1"/>
</dbReference>
<dbReference type="CDD" id="cd17920">
    <property type="entry name" value="DEXHc_RecQ"/>
    <property type="match status" value="1"/>
</dbReference>
<dbReference type="EMBL" id="QSPP01000027">
    <property type="protein sequence ID" value="RGJ87464.1"/>
    <property type="molecule type" value="Genomic_DNA"/>
</dbReference>
<dbReference type="PANTHER" id="PTHR13710">
    <property type="entry name" value="DNA HELICASE RECQ FAMILY MEMBER"/>
    <property type="match status" value="1"/>
</dbReference>
<dbReference type="InterPro" id="IPR011545">
    <property type="entry name" value="DEAD/DEAH_box_helicase_dom"/>
</dbReference>
<dbReference type="GO" id="GO:0006281">
    <property type="term" value="P:DNA repair"/>
    <property type="evidence" value="ECO:0007669"/>
    <property type="project" value="TreeGrafter"/>
</dbReference>
<keyword evidence="5" id="KW-0413">Isomerase</keyword>
<keyword evidence="4" id="KW-0238">DNA-binding</keyword>
<keyword evidence="2" id="KW-0547">Nucleotide-binding</keyword>
<evidence type="ECO:0000259" key="8">
    <source>
        <dbReference type="PROSITE" id="PS51192"/>
    </source>
</evidence>
<dbReference type="GO" id="GO:0005737">
    <property type="term" value="C:cytoplasm"/>
    <property type="evidence" value="ECO:0007669"/>
    <property type="project" value="TreeGrafter"/>
</dbReference>
<keyword evidence="10" id="KW-0378">Hydrolase</keyword>
<accession>A0A3E4JLI7</accession>
<organism evidence="10 11">
    <name type="scientific">Phocaeicola vulgatus</name>
    <name type="common">Bacteroides vulgatus</name>
    <dbReference type="NCBI Taxonomy" id="821"/>
    <lineage>
        <taxon>Bacteria</taxon>
        <taxon>Pseudomonadati</taxon>
        <taxon>Bacteroidota</taxon>
        <taxon>Bacteroidia</taxon>
        <taxon>Bacteroidales</taxon>
        <taxon>Bacteroidaceae</taxon>
        <taxon>Phocaeicola</taxon>
    </lineage>
</organism>
<sequence length="1416" mass="163982">MSEFKKNIEEYHDVSLDNIKCAAVNALPAQYRHKPWCITNKGGSDVDNTIYTEELQLNAYLASYTDWHKGKLEKAFALLNEPLPRQINIIDWACGQGMATLFILDYIKQNVLPCSIKEVILIEPSKVALERAVYLITKAAPGIFIKSVNKKINDVTANDLAFNHQSPIYQMFSNILDIGGIDHKHLTQILYTNKLYSNTLVCVSPYYLSGNFRINSFFKYFQRPLALEKHELLSDKNQLGYTYNIGIIKLLPNAQQQIIKYKFYPAVQFRAAYELSMIRNMEPFPDTLTYFDVYAPFDLGTSISDDPHPILAVLNNIITRGLATNPSPFIERAFCKASNFYVETSNNGLIEFDIIEDSRCAINNLFIALEKRNTLEFGEFIPQNEMAYSPLAIARIQKLLVEILISKRLNLELPEWNVLVEEKDVPCAALAFEDFRQMFNTLTSMSVEYEKLRLPEIKLTIISNEQYDSSPLHLNEYHIKHITDDIKNIEYDLVIHYSSSKKNRDYDFSTFKAKNDCYFAIFSADEYNLKAERYIYTTDRIDYKPFVLKNEQGIFVDNEEQVKKITYFLNLLFRKEKFRNGQLPILTRAMSNLSVIGLLPTGSGKSLTYQIAALLQPGITIVIDPLVSLMKDQYDGLRKASIDSCTFINSTVSDKSKREELMERSLVQFVFLSPERLCIRGFRSRLHNMQDLHVYFAYGVIDEVHCVSEWGHDFRFTYLHLGRNLYNYVLPKQSVIRPARIALFGLTATASFDVLADVERELSGNGAFPLDSDAIVRYENTNRLELQYHIIEIDGTSCWSKWDVYRKKNDTLPAIIEESYHKLLELQSPENIARIKQRFIERESITNENILREIKNAELCVDISEDWYRKQPNNAAAIVFCPHRRGSIGVNDTSSNIGVASSLKDKLIGANISTYIGGDVLTEQDRFIAGKTSIMVATKAFGMGIDKPNVRFTYNINFSGSLEAFVQEAGRAGRDRRMALATILYCPQLFMEQNPRTRLMESVPVDYGVHKFFFDNNFIGEEFEKMVMYYLLTKSITDVTDEENTNSSEISHKQVSGFMDELLDTKIGDNLVSYISYSPEVNFESVQQINAWLKNKNYPILVFKDSHDVKDGEVEFVATVEKAIYRMCCVGIIDDYTRDYQNSQFRIVTKRRSDKDYFNYLKLFLMRYFTEERADVEMKKAYTYKGDNAMQKCLGYITEFVYNKIAKKRERAIRDIESFCHQAVNTTDSWSVVNEDLKDYIYYYFNSKFAREDYVTENGVPYSLTTDTEHGKFSSYDILFKYMNVVDDNVVGSSGSPKDNIKHLQGAIRLIRRSLTDSNPALDFLNVYCLLYLNTTDTENLRHEMRDSFINGYKEFKARSEDYDDFYQKMTLFIQLMQEKNILSETRLAELNEWQQISEIQFQLDWLENFKKQYIN</sequence>
<dbReference type="InterPro" id="IPR014001">
    <property type="entry name" value="Helicase_ATP-bd"/>
</dbReference>
<comment type="caution">
    <text evidence="10">The sequence shown here is derived from an EMBL/GenBank/DDBJ whole genome shotgun (WGS) entry which is preliminary data.</text>
</comment>
<comment type="similarity">
    <text evidence="1">Belongs to the helicase family. RecQ subfamily.</text>
</comment>
<dbReference type="Pfam" id="PF00270">
    <property type="entry name" value="DEAD"/>
    <property type="match status" value="1"/>
</dbReference>
<dbReference type="Proteomes" id="UP000260640">
    <property type="component" value="Unassembled WGS sequence"/>
</dbReference>
<dbReference type="EC" id="5.6.2.4" evidence="7"/>
<evidence type="ECO:0000256" key="1">
    <source>
        <dbReference type="ARBA" id="ARBA00005446"/>
    </source>
</evidence>
<dbReference type="GO" id="GO:0043138">
    <property type="term" value="F:3'-5' DNA helicase activity"/>
    <property type="evidence" value="ECO:0007669"/>
    <property type="project" value="UniProtKB-EC"/>
</dbReference>
<feature type="domain" description="Helicase C-terminal" evidence="9">
    <location>
        <begin position="855"/>
        <end position="1031"/>
    </location>
</feature>
<evidence type="ECO:0000313" key="10">
    <source>
        <dbReference type="EMBL" id="RGJ87464.1"/>
    </source>
</evidence>
<name>A0A3E4JLI7_PHOVU</name>
<dbReference type="RefSeq" id="WP_117699865.1">
    <property type="nucleotide sequence ID" value="NZ_QSPP01000027.1"/>
</dbReference>